<dbReference type="Pfam" id="PF20394">
    <property type="entry name" value="DUF6688"/>
    <property type="match status" value="1"/>
</dbReference>
<reference evidence="3 4" key="1">
    <citation type="submission" date="2016-10" db="EMBL/GenBank/DDBJ databases">
        <authorList>
            <person name="de Groot N.N."/>
        </authorList>
    </citation>
    <scope>NUCLEOTIDE SEQUENCE [LARGE SCALE GENOMIC DNA]</scope>
    <source>
        <strain evidence="3 4">AR67</strain>
    </source>
</reference>
<dbReference type="InterPro" id="IPR046510">
    <property type="entry name" value="DUF6688_N"/>
</dbReference>
<feature type="transmembrane region" description="Helical" evidence="1">
    <location>
        <begin position="198"/>
        <end position="220"/>
    </location>
</feature>
<evidence type="ECO:0000256" key="1">
    <source>
        <dbReference type="SAM" id="Phobius"/>
    </source>
</evidence>
<keyword evidence="1" id="KW-0472">Membrane</keyword>
<dbReference type="EMBL" id="FOKQ01000001">
    <property type="protein sequence ID" value="SFB67170.1"/>
    <property type="molecule type" value="Genomic_DNA"/>
</dbReference>
<feature type="domain" description="DUF6688" evidence="2">
    <location>
        <begin position="14"/>
        <end position="246"/>
    </location>
</feature>
<keyword evidence="1" id="KW-1133">Transmembrane helix</keyword>
<organism evidence="3 4">
    <name type="scientific">Ruminococcus albus</name>
    <dbReference type="NCBI Taxonomy" id="1264"/>
    <lineage>
        <taxon>Bacteria</taxon>
        <taxon>Bacillati</taxon>
        <taxon>Bacillota</taxon>
        <taxon>Clostridia</taxon>
        <taxon>Eubacteriales</taxon>
        <taxon>Oscillospiraceae</taxon>
        <taxon>Ruminococcus</taxon>
    </lineage>
</organism>
<dbReference type="Proteomes" id="UP000182192">
    <property type="component" value="Unassembled WGS sequence"/>
</dbReference>
<evidence type="ECO:0000313" key="4">
    <source>
        <dbReference type="Proteomes" id="UP000182192"/>
    </source>
</evidence>
<feature type="transmembrane region" description="Helical" evidence="1">
    <location>
        <begin position="145"/>
        <end position="162"/>
    </location>
</feature>
<feature type="transmembrane region" description="Helical" evidence="1">
    <location>
        <begin position="45"/>
        <end position="64"/>
    </location>
</feature>
<evidence type="ECO:0000313" key="3">
    <source>
        <dbReference type="EMBL" id="SFB67170.1"/>
    </source>
</evidence>
<keyword evidence="1" id="KW-0812">Transmembrane</keyword>
<feature type="transmembrane region" description="Helical" evidence="1">
    <location>
        <begin position="112"/>
        <end position="133"/>
    </location>
</feature>
<protein>
    <recommendedName>
        <fullName evidence="2">DUF6688 domain-containing protein</fullName>
    </recommendedName>
</protein>
<feature type="transmembrane region" description="Helical" evidence="1">
    <location>
        <begin position="13"/>
        <end position="33"/>
    </location>
</feature>
<gene>
    <name evidence="3" type="ORF">SAMN02910406_00160</name>
</gene>
<dbReference type="AlphaFoldDB" id="A0A1I1D303"/>
<accession>A0A1I1D303</accession>
<feature type="transmembrane region" description="Helical" evidence="1">
    <location>
        <begin position="84"/>
        <end position="103"/>
    </location>
</feature>
<proteinExistence type="predicted"/>
<name>A0A1I1D303_RUMAL</name>
<evidence type="ECO:0000259" key="2">
    <source>
        <dbReference type="Pfam" id="PF20394"/>
    </source>
</evidence>
<sequence length="249" mass="28774">MLFVFLEFIIGDIFFIVDIFKTIMLILTIWNIFNCIADDSKIENLISSLTVLLGAVFYYLLFNISLDVGDNGSAFYYRTLSPEYWLIDYVVVLGFIGYFILLYNKANKLSPLLSALSIGTVVILNIFQIAYAFQISVHLQDSNKLIYLYHANILLMSARVIYRHMKEQVEIFRNRLTENEDHKKVGHISNKIDSLSKYSLFIFVVFLLLVALIELIFVLLGQGLDAPIKAFTETADWKFSKYIKPPYLK</sequence>